<dbReference type="InterPro" id="IPR051182">
    <property type="entry name" value="Euk_NMN_adenylyltrnsfrase"/>
</dbReference>
<dbReference type="InterPro" id="IPR014729">
    <property type="entry name" value="Rossmann-like_a/b/a_fold"/>
</dbReference>
<name>A0A673FWC1_9TELE</name>
<dbReference type="GO" id="GO:0000309">
    <property type="term" value="F:nicotinamide-nucleotide adenylyltransferase activity"/>
    <property type="evidence" value="ECO:0007669"/>
    <property type="project" value="TreeGrafter"/>
</dbReference>
<dbReference type="Gene3D" id="3.40.50.620">
    <property type="entry name" value="HUPs"/>
    <property type="match status" value="1"/>
</dbReference>
<keyword evidence="2" id="KW-1185">Reference proteome</keyword>
<dbReference type="GO" id="GO:0009435">
    <property type="term" value="P:NAD+ biosynthetic process"/>
    <property type="evidence" value="ECO:0007669"/>
    <property type="project" value="TreeGrafter"/>
</dbReference>
<dbReference type="PANTHER" id="PTHR12039:SF21">
    <property type="entry name" value="NICOTINAMIDE_NICOTINIC ACID MONONUCLEOTIDE ADENYLYLTRANSFERASE 1"/>
    <property type="match status" value="1"/>
</dbReference>
<dbReference type="GO" id="GO:0004515">
    <property type="term" value="F:nicotinate-nucleotide adenylyltransferase activity"/>
    <property type="evidence" value="ECO:0007669"/>
    <property type="project" value="TreeGrafter"/>
</dbReference>
<evidence type="ECO:0000313" key="1">
    <source>
        <dbReference type="Ensembl" id="ENSSRHP00000003619.1"/>
    </source>
</evidence>
<organism evidence="1 2">
    <name type="scientific">Sinocyclocheilus rhinocerous</name>
    <dbReference type="NCBI Taxonomy" id="307959"/>
    <lineage>
        <taxon>Eukaryota</taxon>
        <taxon>Metazoa</taxon>
        <taxon>Chordata</taxon>
        <taxon>Craniata</taxon>
        <taxon>Vertebrata</taxon>
        <taxon>Euteleostomi</taxon>
        <taxon>Actinopterygii</taxon>
        <taxon>Neopterygii</taxon>
        <taxon>Teleostei</taxon>
        <taxon>Ostariophysi</taxon>
        <taxon>Cypriniformes</taxon>
        <taxon>Cyprinidae</taxon>
        <taxon>Cyprininae</taxon>
        <taxon>Sinocyclocheilus</taxon>
    </lineage>
</organism>
<protein>
    <submittedName>
        <fullName evidence="1">Nicotinamide nucleotide adenylyltransferase 1</fullName>
    </submittedName>
</protein>
<reference evidence="1" key="2">
    <citation type="submission" date="2025-09" db="UniProtKB">
        <authorList>
            <consortium name="Ensembl"/>
        </authorList>
    </citation>
    <scope>IDENTIFICATION</scope>
</reference>
<reference evidence="1" key="1">
    <citation type="submission" date="2025-08" db="UniProtKB">
        <authorList>
            <consortium name="Ensembl"/>
        </authorList>
    </citation>
    <scope>IDENTIFICATION</scope>
</reference>
<dbReference type="AlphaFoldDB" id="A0A673FWC1"/>
<dbReference type="Ensembl" id="ENSSRHT00000003753.1">
    <property type="protein sequence ID" value="ENSSRHP00000003619.1"/>
    <property type="gene ID" value="ENSSRHG00000002460.1"/>
</dbReference>
<dbReference type="SUPFAM" id="SSF52374">
    <property type="entry name" value="Nucleotidylyl transferase"/>
    <property type="match status" value="1"/>
</dbReference>
<sequence>DPKLLNDTPHLNLLCGADMLESFGVPNLWKPEDIEEIVGRYGVTCITRCGGDPEKFTGQSDISATHVRRALRRGQSARYLLPDPVYDQKYMLNIGKYYLI</sequence>
<dbReference type="PANTHER" id="PTHR12039">
    <property type="entry name" value="NICOTINAMIDE MONONUCLEOTIDE ADENYLYLTRANSFERASE"/>
    <property type="match status" value="1"/>
</dbReference>
<proteinExistence type="predicted"/>
<dbReference type="Proteomes" id="UP000472270">
    <property type="component" value="Unassembled WGS sequence"/>
</dbReference>
<dbReference type="GO" id="GO:0005634">
    <property type="term" value="C:nucleus"/>
    <property type="evidence" value="ECO:0007669"/>
    <property type="project" value="TreeGrafter"/>
</dbReference>
<evidence type="ECO:0000313" key="2">
    <source>
        <dbReference type="Proteomes" id="UP000472270"/>
    </source>
</evidence>
<accession>A0A673FWC1</accession>